<dbReference type="PANTHER" id="PTHR47481:SF9">
    <property type="entry name" value="RETROTRANSPOSON GAG DOMAIN-CONTAINING PROTEIN"/>
    <property type="match status" value="1"/>
</dbReference>
<comment type="caution">
    <text evidence="1">The sequence shown here is derived from an EMBL/GenBank/DDBJ whole genome shotgun (WGS) entry which is preliminary data.</text>
</comment>
<proteinExistence type="predicted"/>
<dbReference type="AlphaFoldDB" id="A0A438HGW0"/>
<accession>A0A438HGW0</accession>
<dbReference type="Pfam" id="PF14223">
    <property type="entry name" value="Retrotran_gag_2"/>
    <property type="match status" value="1"/>
</dbReference>
<evidence type="ECO:0000313" key="2">
    <source>
        <dbReference type="Proteomes" id="UP000288805"/>
    </source>
</evidence>
<evidence type="ECO:0000313" key="1">
    <source>
        <dbReference type="EMBL" id="RVW83687.1"/>
    </source>
</evidence>
<reference evidence="1 2" key="1">
    <citation type="journal article" date="2018" name="PLoS Genet.">
        <title>Population sequencing reveals clonal diversity and ancestral inbreeding in the grapevine cultivar Chardonnay.</title>
        <authorList>
            <person name="Roach M.J."/>
            <person name="Johnson D.L."/>
            <person name="Bohlmann J."/>
            <person name="van Vuuren H.J."/>
            <person name="Jones S.J."/>
            <person name="Pretorius I.S."/>
            <person name="Schmidt S.A."/>
            <person name="Borneman A.R."/>
        </authorList>
    </citation>
    <scope>NUCLEOTIDE SEQUENCE [LARGE SCALE GENOMIC DNA]</scope>
    <source>
        <strain evidence="2">cv. Chardonnay</strain>
        <tissue evidence="1">Leaf</tissue>
    </source>
</reference>
<dbReference type="EMBL" id="QGNW01000224">
    <property type="protein sequence ID" value="RVW83687.1"/>
    <property type="molecule type" value="Genomic_DNA"/>
</dbReference>
<sequence>MGFIDGNRPCPPPILKVNGVDMINPEYSLWICQDQPILNVIVGSLSSRIILFITSLKTSKNAWTTLATTYAKPSRGRVMQIKGQLANLYKGSQRVIEYMQQIKSRSDELAMMDAPINSEDLTIKILEELSAEYKDIALAVQARETPISFEELA</sequence>
<dbReference type="Proteomes" id="UP000288805">
    <property type="component" value="Unassembled WGS sequence"/>
</dbReference>
<organism evidence="1 2">
    <name type="scientific">Vitis vinifera</name>
    <name type="common">Grape</name>
    <dbReference type="NCBI Taxonomy" id="29760"/>
    <lineage>
        <taxon>Eukaryota</taxon>
        <taxon>Viridiplantae</taxon>
        <taxon>Streptophyta</taxon>
        <taxon>Embryophyta</taxon>
        <taxon>Tracheophyta</taxon>
        <taxon>Spermatophyta</taxon>
        <taxon>Magnoliopsida</taxon>
        <taxon>eudicotyledons</taxon>
        <taxon>Gunneridae</taxon>
        <taxon>Pentapetalae</taxon>
        <taxon>rosids</taxon>
        <taxon>Vitales</taxon>
        <taxon>Vitaceae</taxon>
        <taxon>Viteae</taxon>
        <taxon>Vitis</taxon>
    </lineage>
</organism>
<gene>
    <name evidence="1" type="primary">RE1_1084</name>
    <name evidence="1" type="ORF">CK203_046001</name>
</gene>
<name>A0A438HGW0_VITVI</name>
<dbReference type="PANTHER" id="PTHR47481">
    <property type="match status" value="1"/>
</dbReference>
<protein>
    <submittedName>
        <fullName evidence="1">Retrovirus-related Pol polyprotein from transposon RE1</fullName>
    </submittedName>
</protein>